<proteinExistence type="predicted"/>
<organism evidence="1 2">
    <name type="scientific">Williamwhitmania taraxaci</name>
    <dbReference type="NCBI Taxonomy" id="1640674"/>
    <lineage>
        <taxon>Bacteria</taxon>
        <taxon>Pseudomonadati</taxon>
        <taxon>Bacteroidota</taxon>
        <taxon>Bacteroidia</taxon>
        <taxon>Bacteroidales</taxon>
        <taxon>Williamwhitmaniaceae</taxon>
        <taxon>Williamwhitmania</taxon>
    </lineage>
</organism>
<protein>
    <submittedName>
        <fullName evidence="1">Uncharacterized protein</fullName>
    </submittedName>
</protein>
<name>A0A1G6U3Z3_9BACT</name>
<dbReference type="EMBL" id="FMYP01000152">
    <property type="protein sequence ID" value="SDD36058.1"/>
    <property type="molecule type" value="Genomic_DNA"/>
</dbReference>
<sequence length="335" mass="39216">MHLKKWHNFDRNAWHNLNRNGWHNFDRFIYILIQDENVEAIQDGLIPYSFHEDISDRVKTKQEKRIINSLNEIKIKNSNMYNRVTGLVSVSLEKSSFDKFRLGGANTITYGVADPDRTFRTDYELLSLANLTDELNNTFISPQPTTIIKDAILVRKFSSEEKNKIIKMITDGGDKEPELFANWCNRIKLISEERAKVLHDAFAKKSILLITNDFLNELYYEVKRDETTLYMTMGKHNVIYLNYDKMADNLIFLQKLAHEMRHVEYPMVNTYNSLKWLIIRKKSNQQRDYSLGDELNNNGACSCGASHEKNNPENTEVCAEENKYIEYVDHLGKNK</sequence>
<evidence type="ECO:0000313" key="2">
    <source>
        <dbReference type="Proteomes" id="UP000199452"/>
    </source>
</evidence>
<dbReference type="AlphaFoldDB" id="A0A1G6U3Z3"/>
<keyword evidence="2" id="KW-1185">Reference proteome</keyword>
<accession>A0A1G6U3Z3</accession>
<reference evidence="1 2" key="1">
    <citation type="submission" date="2016-09" db="EMBL/GenBank/DDBJ databases">
        <authorList>
            <person name="Capua I."/>
            <person name="De Benedictis P."/>
            <person name="Joannis T."/>
            <person name="Lombin L.H."/>
            <person name="Cattoli G."/>
        </authorList>
    </citation>
    <scope>NUCLEOTIDE SEQUENCE [LARGE SCALE GENOMIC DNA]</scope>
    <source>
        <strain evidence="1 2">A7P-90m</strain>
    </source>
</reference>
<dbReference type="Proteomes" id="UP000199452">
    <property type="component" value="Unassembled WGS sequence"/>
</dbReference>
<evidence type="ECO:0000313" key="1">
    <source>
        <dbReference type="EMBL" id="SDD36058.1"/>
    </source>
</evidence>
<gene>
    <name evidence="1" type="ORF">SAMN05216323_11522</name>
</gene>
<dbReference type="RefSeq" id="WP_092441092.1">
    <property type="nucleotide sequence ID" value="NZ_FMYP01000152.1"/>
</dbReference>